<feature type="domain" description="PAS" evidence="17">
    <location>
        <begin position="194"/>
        <end position="260"/>
    </location>
</feature>
<dbReference type="GO" id="GO:0046872">
    <property type="term" value="F:metal ion binding"/>
    <property type="evidence" value="ECO:0007669"/>
    <property type="project" value="UniProtKB-KW"/>
</dbReference>
<dbReference type="CDD" id="cd00130">
    <property type="entry name" value="PAS"/>
    <property type="match status" value="1"/>
</dbReference>
<dbReference type="InterPro" id="IPR029016">
    <property type="entry name" value="GAF-like_dom_sf"/>
</dbReference>
<evidence type="ECO:0000256" key="1">
    <source>
        <dbReference type="ARBA" id="ARBA00013081"/>
    </source>
</evidence>
<organism evidence="19 20">
    <name type="scientific">Streptomyces xinghaiensis</name>
    <dbReference type="NCBI Taxonomy" id="1038928"/>
    <lineage>
        <taxon>Bacteria</taxon>
        <taxon>Bacillati</taxon>
        <taxon>Actinomycetota</taxon>
        <taxon>Actinomycetes</taxon>
        <taxon>Kitasatosporales</taxon>
        <taxon>Streptomycetaceae</taxon>
        <taxon>Streptomyces</taxon>
    </lineage>
</organism>
<dbReference type="GO" id="GO:0005524">
    <property type="term" value="F:ATP binding"/>
    <property type="evidence" value="ECO:0007669"/>
    <property type="project" value="UniProtKB-KW"/>
</dbReference>
<evidence type="ECO:0000256" key="11">
    <source>
        <dbReference type="ARBA" id="ARBA00023211"/>
    </source>
</evidence>
<evidence type="ECO:0000256" key="10">
    <source>
        <dbReference type="ARBA" id="ARBA00022912"/>
    </source>
</evidence>
<comment type="caution">
    <text evidence="19">The sequence shown here is derived from an EMBL/GenBank/DDBJ whole genome shotgun (WGS) entry which is preliminary data.</text>
</comment>
<dbReference type="InterPro" id="IPR052016">
    <property type="entry name" value="Bact_Sigma-Reg"/>
</dbReference>
<keyword evidence="4" id="KW-0479">Metal-binding</keyword>
<dbReference type="Pfam" id="PF13185">
    <property type="entry name" value="GAF_2"/>
    <property type="match status" value="1"/>
</dbReference>
<evidence type="ECO:0000256" key="3">
    <source>
        <dbReference type="ARBA" id="ARBA00022679"/>
    </source>
</evidence>
<dbReference type="InterPro" id="IPR000014">
    <property type="entry name" value="PAS"/>
</dbReference>
<reference evidence="19 20" key="1">
    <citation type="journal article" date="2014" name="Genome Announc.">
        <title>Draft Genome Sequence of Streptomyces fradiae ATCC 19609, a Strain Highly Sensitive to Antibiotics.</title>
        <authorList>
            <person name="Bekker O.B."/>
            <person name="Klimina K.M."/>
            <person name="Vatlin A.A."/>
            <person name="Zakharevich N.V."/>
            <person name="Kasianov A.S."/>
            <person name="Danilenko V.N."/>
        </authorList>
    </citation>
    <scope>NUCLEOTIDE SEQUENCE [LARGE SCALE GENOMIC DNA]</scope>
    <source>
        <strain evidence="19 20">ATCC 19609</strain>
    </source>
</reference>
<accession>A0A3S5ILA2</accession>
<keyword evidence="11" id="KW-0464">Manganese</keyword>
<evidence type="ECO:0000256" key="14">
    <source>
        <dbReference type="ARBA" id="ARBA00075117"/>
    </source>
</evidence>
<dbReference type="OrthoDB" id="118142at2"/>
<keyword evidence="2" id="KW-0597">Phosphoprotein</keyword>
<evidence type="ECO:0000313" key="20">
    <source>
        <dbReference type="Proteomes" id="UP000028058"/>
    </source>
</evidence>
<dbReference type="Proteomes" id="UP000028058">
    <property type="component" value="Unassembled WGS sequence"/>
</dbReference>
<dbReference type="FunFam" id="3.60.40.10:FF:000005">
    <property type="entry name" value="Serine/threonine protein phosphatase"/>
    <property type="match status" value="1"/>
</dbReference>
<sequence>MPAQRPSPTRPSAVRSSPERRRLEELVTSAVLDTDAYGAALYLPLPGENALRLDMLIGVQLDFIAPWARVPLSAPTPGGDAIRERRFVWISGTGELSRRYPQSALILPYDFRLAAAPLLSAGVCHGTFLLFWPASHDEHLPDEERERIEELAAEMAGVLHRAVEDGKPLRPLAATRVLPGPGGVPAPGGRSAPLAVAGFLERLPEGCCALGLDARITYISRRAAELLDHGVEELMGALPWEVLPWLDDPVYEDRYRAAVISRQATSFTALRPPDQWLAFQLYPDATGISVLISPAHVEEHLEQPGQPASRPGEPTRVGSIYQLMHLAGALTKATGARQVMELAADHLMPAFGASGFALLIAEGGRLHQAGHRGFPDATLNLFDGTPVSGHAPVARALAQGTPVFLASPEERVRLFPASPPPDQLMHAWVFLPLIASGRPVGTCVLGYEDTHPFPPEERAALTSVSGLLAQALDRAQLYEAKHRLAQGLQRSLLPQSLPPMAGRLDIAARYASATRGMDIGGDFYDLIRLDPVTAGAFIGDVQGHNVTAAALMGQVRTAVHAHASVGAPPDEVLTRANRLVTDLDPGLFTSCLYAHLDLSRHRALLASAGHPPPLLHIPGHGTRVLQVPPGLLLGIDSGARYEVAEVAVPAGSLLVLYTDGLVERPGEDIGLSVSALADRVSALAGLERLDDIADALVRPAEDGAQRADDVALLLLRPC</sequence>
<feature type="domain" description="GAF" evidence="16">
    <location>
        <begin position="335"/>
        <end position="482"/>
    </location>
</feature>
<keyword evidence="6" id="KW-0418">Kinase</keyword>
<evidence type="ECO:0000256" key="12">
    <source>
        <dbReference type="ARBA" id="ARBA00047761"/>
    </source>
</evidence>
<evidence type="ECO:0000256" key="4">
    <source>
        <dbReference type="ARBA" id="ARBA00022723"/>
    </source>
</evidence>
<dbReference type="GO" id="GO:0004722">
    <property type="term" value="F:protein serine/threonine phosphatase activity"/>
    <property type="evidence" value="ECO:0007669"/>
    <property type="project" value="UniProtKB-EC"/>
</dbReference>
<dbReference type="PANTHER" id="PTHR43156">
    <property type="entry name" value="STAGE II SPORULATION PROTEIN E-RELATED"/>
    <property type="match status" value="1"/>
</dbReference>
<evidence type="ECO:0000256" key="2">
    <source>
        <dbReference type="ARBA" id="ARBA00022553"/>
    </source>
</evidence>
<evidence type="ECO:0000256" key="7">
    <source>
        <dbReference type="ARBA" id="ARBA00022801"/>
    </source>
</evidence>
<dbReference type="EMBL" id="JNAD02000004">
    <property type="protein sequence ID" value="RKM96414.1"/>
    <property type="molecule type" value="Genomic_DNA"/>
</dbReference>
<dbReference type="SUPFAM" id="SSF55785">
    <property type="entry name" value="PYP-like sensor domain (PAS domain)"/>
    <property type="match status" value="1"/>
</dbReference>
<dbReference type="InterPro" id="IPR035965">
    <property type="entry name" value="PAS-like_dom_sf"/>
</dbReference>
<name>A0A3S5ILA2_9ACTN</name>
<dbReference type="SMART" id="SM00331">
    <property type="entry name" value="PP2C_SIG"/>
    <property type="match status" value="1"/>
</dbReference>
<proteinExistence type="predicted"/>
<dbReference type="AlphaFoldDB" id="A0A3S5ILA2"/>
<feature type="domain" description="PPM-type phosphatase" evidence="18">
    <location>
        <begin position="501"/>
        <end position="717"/>
    </location>
</feature>
<keyword evidence="3" id="KW-0808">Transferase</keyword>
<comment type="function">
    <text evidence="13">Primarily acts as an independent SigF regulator that is sensitive to the osmosensory signal, mediating the cross talk of PknD with the SigF regulon. Possesses both phosphatase and kinase activities. The kinase domain functions as a classic anti-sigma factor-like kinase to phosphorylate the anti-anti-sigma factor domain at the canonical regulatory site, and the phosphatase domain antagonizes this activity.</text>
</comment>
<dbReference type="Gene3D" id="3.30.450.40">
    <property type="match status" value="2"/>
</dbReference>
<gene>
    <name evidence="19" type="ORF">SFRA_010050</name>
</gene>
<dbReference type="Pfam" id="PF07228">
    <property type="entry name" value="SpoIIE"/>
    <property type="match status" value="1"/>
</dbReference>
<keyword evidence="5" id="KW-0547">Nucleotide-binding</keyword>
<dbReference type="Gene3D" id="3.60.40.10">
    <property type="entry name" value="PPM-type phosphatase domain"/>
    <property type="match status" value="1"/>
</dbReference>
<keyword evidence="7" id="KW-0378">Hydrolase</keyword>
<evidence type="ECO:0000256" key="8">
    <source>
        <dbReference type="ARBA" id="ARBA00022840"/>
    </source>
</evidence>
<evidence type="ECO:0000256" key="15">
    <source>
        <dbReference type="ARBA" id="ARBA00081350"/>
    </source>
</evidence>
<keyword evidence="10" id="KW-0904">Protein phosphatase</keyword>
<dbReference type="SMART" id="SM00091">
    <property type="entry name" value="PAS"/>
    <property type="match status" value="1"/>
</dbReference>
<evidence type="ECO:0000313" key="19">
    <source>
        <dbReference type="EMBL" id="RKM96414.1"/>
    </source>
</evidence>
<protein>
    <recommendedName>
        <fullName evidence="1">protein-serine/threonine phosphatase</fullName>
        <ecNumber evidence="1">3.1.3.16</ecNumber>
    </recommendedName>
    <alternativeName>
        <fullName evidence="15">Protein-serine/threonine phosphatase</fullName>
    </alternativeName>
    <alternativeName>
        <fullName evidence="14">Serine/threonine-protein kinase</fullName>
    </alternativeName>
</protein>
<dbReference type="SMART" id="SM00065">
    <property type="entry name" value="GAF"/>
    <property type="match status" value="1"/>
</dbReference>
<evidence type="ECO:0000259" key="16">
    <source>
        <dbReference type="SMART" id="SM00065"/>
    </source>
</evidence>
<dbReference type="Pfam" id="PF08448">
    <property type="entry name" value="PAS_4"/>
    <property type="match status" value="1"/>
</dbReference>
<keyword evidence="8" id="KW-0067">ATP-binding</keyword>
<dbReference type="EC" id="3.1.3.16" evidence="1"/>
<evidence type="ECO:0000259" key="18">
    <source>
        <dbReference type="SMART" id="SM00331"/>
    </source>
</evidence>
<evidence type="ECO:0000256" key="13">
    <source>
        <dbReference type="ARBA" id="ARBA00056274"/>
    </source>
</evidence>
<dbReference type="InterPro" id="IPR003018">
    <property type="entry name" value="GAF"/>
</dbReference>
<evidence type="ECO:0000256" key="5">
    <source>
        <dbReference type="ARBA" id="ARBA00022741"/>
    </source>
</evidence>
<dbReference type="SUPFAM" id="SSF55781">
    <property type="entry name" value="GAF domain-like"/>
    <property type="match status" value="2"/>
</dbReference>
<dbReference type="SUPFAM" id="SSF81606">
    <property type="entry name" value="PP2C-like"/>
    <property type="match status" value="1"/>
</dbReference>
<keyword evidence="9" id="KW-0460">Magnesium</keyword>
<comment type="catalytic activity">
    <reaction evidence="12">
        <text>O-phospho-L-seryl-[protein] + H2O = L-seryl-[protein] + phosphate</text>
        <dbReference type="Rhea" id="RHEA:20629"/>
        <dbReference type="Rhea" id="RHEA-COMP:9863"/>
        <dbReference type="Rhea" id="RHEA-COMP:11604"/>
        <dbReference type="ChEBI" id="CHEBI:15377"/>
        <dbReference type="ChEBI" id="CHEBI:29999"/>
        <dbReference type="ChEBI" id="CHEBI:43474"/>
        <dbReference type="ChEBI" id="CHEBI:83421"/>
        <dbReference type="EC" id="3.1.3.16"/>
    </reaction>
</comment>
<dbReference type="InterPro" id="IPR001932">
    <property type="entry name" value="PPM-type_phosphatase-like_dom"/>
</dbReference>
<evidence type="ECO:0000256" key="6">
    <source>
        <dbReference type="ARBA" id="ARBA00022777"/>
    </source>
</evidence>
<evidence type="ECO:0000256" key="9">
    <source>
        <dbReference type="ARBA" id="ARBA00022842"/>
    </source>
</evidence>
<dbReference type="PANTHER" id="PTHR43156:SF2">
    <property type="entry name" value="STAGE II SPORULATION PROTEIN E"/>
    <property type="match status" value="1"/>
</dbReference>
<dbReference type="Gene3D" id="3.30.450.20">
    <property type="entry name" value="PAS domain"/>
    <property type="match status" value="1"/>
</dbReference>
<evidence type="ECO:0000259" key="17">
    <source>
        <dbReference type="SMART" id="SM00091"/>
    </source>
</evidence>
<dbReference type="InterPro" id="IPR013656">
    <property type="entry name" value="PAS_4"/>
</dbReference>
<dbReference type="InterPro" id="IPR036457">
    <property type="entry name" value="PPM-type-like_dom_sf"/>
</dbReference>
<keyword evidence="20" id="KW-1185">Reference proteome</keyword>
<dbReference type="GO" id="GO:0016301">
    <property type="term" value="F:kinase activity"/>
    <property type="evidence" value="ECO:0007669"/>
    <property type="project" value="UniProtKB-KW"/>
</dbReference>